<keyword evidence="3" id="KW-1133">Transmembrane helix</keyword>
<reference evidence="5" key="1">
    <citation type="submission" date="2015-08" db="EMBL/GenBank/DDBJ databases">
        <title>Complete DNA Sequence of Pseudomonas syringae pv. actinidiae, the Causal Agent of Kiwifruit Canker Disease.</title>
        <authorList>
            <person name="Rikkerink E.H.A."/>
            <person name="Fineran P.C."/>
        </authorList>
    </citation>
    <scope>NUCLEOTIDE SEQUENCE</scope>
    <source>
        <strain evidence="5">DSM 13666</strain>
    </source>
</reference>
<gene>
    <name evidence="5" type="ORF">AMD02_18370</name>
</gene>
<evidence type="ECO:0000256" key="4">
    <source>
        <dbReference type="ARBA" id="ARBA00023136"/>
    </source>
</evidence>
<dbReference type="GO" id="GO:0004671">
    <property type="term" value="F:protein C-terminal S-isoprenylcysteine carboxyl O-methyltransferase activity"/>
    <property type="evidence" value="ECO:0007669"/>
    <property type="project" value="InterPro"/>
</dbReference>
<keyword evidence="5" id="KW-0808">Transferase</keyword>
<proteinExistence type="predicted"/>
<comment type="subcellular location">
    <subcellularLocation>
        <location evidence="1">Membrane</location>
        <topology evidence="1">Multi-pass membrane protein</topology>
    </subcellularLocation>
</comment>
<accession>A0A0M0KBJ4</accession>
<dbReference type="EMBL" id="LILD01000014">
    <property type="protein sequence ID" value="KOO36159.1"/>
    <property type="molecule type" value="Genomic_DNA"/>
</dbReference>
<comment type="caution">
    <text evidence="5">The sequence shown here is derived from an EMBL/GenBank/DDBJ whole genome shotgun (WGS) entry which is preliminary data.</text>
</comment>
<dbReference type="RefSeq" id="WP_053432405.1">
    <property type="nucleotide sequence ID" value="NZ_CP040441.1"/>
</dbReference>
<keyword evidence="2" id="KW-0812">Transmembrane</keyword>
<dbReference type="PANTHER" id="PTHR43847">
    <property type="entry name" value="BLL3993 PROTEIN"/>
    <property type="match status" value="1"/>
</dbReference>
<dbReference type="AlphaFoldDB" id="A0A0M0KBJ4"/>
<dbReference type="InterPro" id="IPR007269">
    <property type="entry name" value="ICMT_MeTrfase"/>
</dbReference>
<keyword evidence="4" id="KW-0472">Membrane</keyword>
<organism evidence="5">
    <name type="scientific">Halalkalibacterium halodurans</name>
    <name type="common">Bacillus halodurans</name>
    <dbReference type="NCBI Taxonomy" id="86665"/>
    <lineage>
        <taxon>Bacteria</taxon>
        <taxon>Bacillati</taxon>
        <taxon>Bacillota</taxon>
        <taxon>Bacilli</taxon>
        <taxon>Bacillales</taxon>
        <taxon>Bacillaceae</taxon>
        <taxon>Halalkalibacterium (ex Joshi et al. 2022)</taxon>
    </lineage>
</organism>
<evidence type="ECO:0000256" key="3">
    <source>
        <dbReference type="ARBA" id="ARBA00022989"/>
    </source>
</evidence>
<evidence type="ECO:0000256" key="1">
    <source>
        <dbReference type="ARBA" id="ARBA00004141"/>
    </source>
</evidence>
<evidence type="ECO:0000256" key="2">
    <source>
        <dbReference type="ARBA" id="ARBA00022692"/>
    </source>
</evidence>
<protein>
    <submittedName>
        <fullName evidence="5">Isoprenylcysteine carboxyl methyltransferase</fullName>
    </submittedName>
</protein>
<dbReference type="PANTHER" id="PTHR43847:SF1">
    <property type="entry name" value="BLL3993 PROTEIN"/>
    <property type="match status" value="1"/>
</dbReference>
<dbReference type="PATRIC" id="fig|136160.3.peg.3634"/>
<dbReference type="GO" id="GO:0016020">
    <property type="term" value="C:membrane"/>
    <property type="evidence" value="ECO:0007669"/>
    <property type="project" value="UniProtKB-SubCell"/>
</dbReference>
<dbReference type="InterPro" id="IPR052527">
    <property type="entry name" value="Metal_cation-efflux_comp"/>
</dbReference>
<dbReference type="Gene3D" id="1.20.120.1630">
    <property type="match status" value="1"/>
</dbReference>
<name>A0A0M0KBJ4_ALKHA</name>
<sequence>MIWVYAFISLVIVQRLVEVGLANQNAKWIRSKGGYEVGQTHYKYLVLLHGFFFVSLITEVTIKGVAFDLWSAIPFVWFLFAQILRLWALSSLGRFWNTRIMILPDANVIASGPYRYIKHPNYAVVIIEIAMLPLFFKAYVTAFLFSLLNAIVLYIRIHTEEEALQAATNYEAVFEGKARFTPKLDE</sequence>
<dbReference type="Pfam" id="PF04140">
    <property type="entry name" value="ICMT"/>
    <property type="match status" value="1"/>
</dbReference>
<keyword evidence="5" id="KW-0489">Methyltransferase</keyword>
<evidence type="ECO:0000313" key="5">
    <source>
        <dbReference type="EMBL" id="KOO36159.1"/>
    </source>
</evidence>
<dbReference type="GO" id="GO:0032259">
    <property type="term" value="P:methylation"/>
    <property type="evidence" value="ECO:0007669"/>
    <property type="project" value="UniProtKB-KW"/>
</dbReference>
<dbReference type="GeneID" id="87596192"/>